<dbReference type="SUPFAM" id="SSF53850">
    <property type="entry name" value="Periplasmic binding protein-like II"/>
    <property type="match status" value="1"/>
</dbReference>
<dbReference type="Proteomes" id="UP000000442">
    <property type="component" value="Chromosome"/>
</dbReference>
<dbReference type="GO" id="GO:0005524">
    <property type="term" value="F:ATP binding"/>
    <property type="evidence" value="ECO:0007669"/>
    <property type="project" value="UniProtKB-KW"/>
</dbReference>
<dbReference type="Pfam" id="PF00497">
    <property type="entry name" value="SBP_bac_3"/>
    <property type="match status" value="1"/>
</dbReference>
<keyword evidence="8" id="KW-0902">Two-component regulatory system</keyword>
<dbReference type="InterPro" id="IPR036890">
    <property type="entry name" value="HATPase_C_sf"/>
</dbReference>
<feature type="chain" id="PRO_5002902469" description="histidine kinase" evidence="11">
    <location>
        <begin position="25"/>
        <end position="926"/>
    </location>
</feature>
<feature type="domain" description="Response regulatory" evidence="13">
    <location>
        <begin position="807"/>
        <end position="923"/>
    </location>
</feature>
<accession>C0QLM8</accession>
<dbReference type="SMART" id="SM00448">
    <property type="entry name" value="REC"/>
    <property type="match status" value="1"/>
</dbReference>
<dbReference type="Pfam" id="PF00512">
    <property type="entry name" value="HisKA"/>
    <property type="match status" value="1"/>
</dbReference>
<dbReference type="Gene3D" id="3.40.50.2300">
    <property type="match status" value="1"/>
</dbReference>
<keyword evidence="6" id="KW-0418">Kinase</keyword>
<keyword evidence="11" id="KW-0732">Signal</keyword>
<dbReference type="InterPro" id="IPR000014">
    <property type="entry name" value="PAS"/>
</dbReference>
<dbReference type="SUPFAM" id="SSF55874">
    <property type="entry name" value="ATPase domain of HSP90 chaperone/DNA topoisomerase II/histidine kinase"/>
    <property type="match status" value="1"/>
</dbReference>
<dbReference type="Gene3D" id="3.30.565.10">
    <property type="entry name" value="Histidine kinase-like ATPase, C-terminal domain"/>
    <property type="match status" value="1"/>
</dbReference>
<dbReference type="SMART" id="SM00062">
    <property type="entry name" value="PBPb"/>
    <property type="match status" value="1"/>
</dbReference>
<dbReference type="EMBL" id="CP001087">
    <property type="protein sequence ID" value="ACN16332.1"/>
    <property type="molecule type" value="Genomic_DNA"/>
</dbReference>
<dbReference type="EC" id="2.7.13.3" evidence="2"/>
<dbReference type="eggNOG" id="COG4191">
    <property type="taxonomic scope" value="Bacteria"/>
</dbReference>
<dbReference type="SUPFAM" id="SSF55785">
    <property type="entry name" value="PYP-like sensor domain (PAS domain)"/>
    <property type="match status" value="2"/>
</dbReference>
<feature type="domain" description="PAC" evidence="15">
    <location>
        <begin position="381"/>
        <end position="432"/>
    </location>
</feature>
<evidence type="ECO:0000256" key="9">
    <source>
        <dbReference type="PROSITE-ProRule" id="PRU00169"/>
    </source>
</evidence>
<protein>
    <recommendedName>
        <fullName evidence="2">histidine kinase</fullName>
        <ecNumber evidence="2">2.7.13.3</ecNumber>
    </recommendedName>
</protein>
<feature type="modified residue" description="4-aspartylphosphate" evidence="9">
    <location>
        <position position="858"/>
    </location>
</feature>
<evidence type="ECO:0000256" key="8">
    <source>
        <dbReference type="ARBA" id="ARBA00023012"/>
    </source>
</evidence>
<dbReference type="PROSITE" id="PS50112">
    <property type="entry name" value="PAS"/>
    <property type="match status" value="1"/>
</dbReference>
<feature type="signal peptide" evidence="11">
    <location>
        <begin position="1"/>
        <end position="24"/>
    </location>
</feature>
<keyword evidence="17" id="KW-1185">Reference proteome</keyword>
<evidence type="ECO:0000313" key="16">
    <source>
        <dbReference type="EMBL" id="ACN16332.1"/>
    </source>
</evidence>
<dbReference type="InterPro" id="IPR003594">
    <property type="entry name" value="HATPase_dom"/>
</dbReference>
<dbReference type="InterPro" id="IPR001789">
    <property type="entry name" value="Sig_transdc_resp-reg_receiver"/>
</dbReference>
<dbReference type="KEGG" id="dat:HRM2_32530"/>
<feature type="domain" description="PAC" evidence="15">
    <location>
        <begin position="500"/>
        <end position="550"/>
    </location>
</feature>
<dbReference type="InterPro" id="IPR011006">
    <property type="entry name" value="CheY-like_superfamily"/>
</dbReference>
<dbReference type="InterPro" id="IPR004358">
    <property type="entry name" value="Sig_transdc_His_kin-like_C"/>
</dbReference>
<evidence type="ECO:0000256" key="6">
    <source>
        <dbReference type="ARBA" id="ARBA00022777"/>
    </source>
</evidence>
<dbReference type="SUPFAM" id="SSF52172">
    <property type="entry name" value="CheY-like"/>
    <property type="match status" value="1"/>
</dbReference>
<dbReference type="Pfam" id="PF13188">
    <property type="entry name" value="PAS_8"/>
    <property type="match status" value="1"/>
</dbReference>
<evidence type="ECO:0000256" key="11">
    <source>
        <dbReference type="SAM" id="SignalP"/>
    </source>
</evidence>
<evidence type="ECO:0000259" key="14">
    <source>
        <dbReference type="PROSITE" id="PS50112"/>
    </source>
</evidence>
<dbReference type="InterPro" id="IPR035965">
    <property type="entry name" value="PAS-like_dom_sf"/>
</dbReference>
<evidence type="ECO:0000259" key="15">
    <source>
        <dbReference type="PROSITE" id="PS50113"/>
    </source>
</evidence>
<dbReference type="RefSeq" id="WP_015905094.1">
    <property type="nucleotide sequence ID" value="NC_012108.1"/>
</dbReference>
<dbReference type="Pfam" id="PF02518">
    <property type="entry name" value="HATPase_c"/>
    <property type="match status" value="1"/>
</dbReference>
<dbReference type="GO" id="GO:0000155">
    <property type="term" value="F:phosphorelay sensor kinase activity"/>
    <property type="evidence" value="ECO:0007669"/>
    <property type="project" value="InterPro"/>
</dbReference>
<evidence type="ECO:0000256" key="4">
    <source>
        <dbReference type="ARBA" id="ARBA00022679"/>
    </source>
</evidence>
<keyword evidence="10" id="KW-0472">Membrane</keyword>
<evidence type="ECO:0000259" key="12">
    <source>
        <dbReference type="PROSITE" id="PS50109"/>
    </source>
</evidence>
<evidence type="ECO:0000256" key="10">
    <source>
        <dbReference type="SAM" id="Phobius"/>
    </source>
</evidence>
<dbReference type="Gene3D" id="3.30.450.20">
    <property type="entry name" value="PAS domain"/>
    <property type="match status" value="2"/>
</dbReference>
<dbReference type="InterPro" id="IPR003661">
    <property type="entry name" value="HisK_dim/P_dom"/>
</dbReference>
<dbReference type="InterPro" id="IPR000700">
    <property type="entry name" value="PAS-assoc_C"/>
</dbReference>
<feature type="transmembrane region" description="Helical" evidence="10">
    <location>
        <begin position="259"/>
        <end position="281"/>
    </location>
</feature>
<dbReference type="InterPro" id="IPR036097">
    <property type="entry name" value="HisK_dim/P_sf"/>
</dbReference>
<dbReference type="PRINTS" id="PR00344">
    <property type="entry name" value="BCTRLSENSOR"/>
</dbReference>
<dbReference type="SMART" id="SM00091">
    <property type="entry name" value="PAS"/>
    <property type="match status" value="2"/>
</dbReference>
<dbReference type="InterPro" id="IPR001638">
    <property type="entry name" value="Solute-binding_3/MltF_N"/>
</dbReference>
<evidence type="ECO:0000313" key="17">
    <source>
        <dbReference type="Proteomes" id="UP000000442"/>
    </source>
</evidence>
<keyword evidence="3 9" id="KW-0597">Phosphoprotein</keyword>
<dbReference type="PANTHER" id="PTHR43065">
    <property type="entry name" value="SENSOR HISTIDINE KINASE"/>
    <property type="match status" value="1"/>
</dbReference>
<keyword evidence="7" id="KW-0067">ATP-binding</keyword>
<dbReference type="InterPro" id="IPR005467">
    <property type="entry name" value="His_kinase_dom"/>
</dbReference>
<evidence type="ECO:0000256" key="7">
    <source>
        <dbReference type="ARBA" id="ARBA00022840"/>
    </source>
</evidence>
<evidence type="ECO:0000256" key="5">
    <source>
        <dbReference type="ARBA" id="ARBA00022741"/>
    </source>
</evidence>
<dbReference type="CDD" id="cd00156">
    <property type="entry name" value="REC"/>
    <property type="match status" value="1"/>
</dbReference>
<evidence type="ECO:0000256" key="2">
    <source>
        <dbReference type="ARBA" id="ARBA00012438"/>
    </source>
</evidence>
<keyword evidence="4" id="KW-0808">Transferase</keyword>
<dbReference type="SUPFAM" id="SSF47384">
    <property type="entry name" value="Homodimeric domain of signal transducing histidine kinase"/>
    <property type="match status" value="1"/>
</dbReference>
<comment type="catalytic activity">
    <reaction evidence="1">
        <text>ATP + protein L-histidine = ADP + protein N-phospho-L-histidine.</text>
        <dbReference type="EC" id="2.7.13.3"/>
    </reaction>
</comment>
<name>C0QLM8_DESAH</name>
<sequence length="926" mass="102695">MNKILLFFFGTTVLVALWVVPALAAPVTVGGDHNFPPFEYLNDKGVPEGFNIDIIMAVSRAMDMGIKIELGPWNQVRTALERGETEVLAGMYRTPQRAEKVDFAVPHYISTYSVFVRNGSPIKGIDQCRGKRIGLQKGDLYHDIAVERQMSTRLVLEDDLQDVIENLAQGRVDCAVISRAQGMQIAKNMGIQNIRPLSDPILQGRYCIAVAQGNANLLAMINEGLFIIKTSGEFDAIYEKWFGALKAEPLTFATVLRKGIWVILPLLGLVAAGFVWSLMLLRQIKGKTARLSDELAERTLAEQRLKKSEEEIKSIFRAVPTGIGVVCDRKIIQANEQLARVTGFSRDELIGQSARLLYPNEARYDHVGLEKYQQIDQVGIGTVETQWQRKDGRLIDVLLSSTPIDLEDLSRGVTFAALDITDLKAKESQLLESEKKYQAIMGSMKEPVYITSEDYLIEYMNPTMIQRTGYDATGEDCFTAIHGFSERCPWCEFDTIKNGSTQEMDIVSFKDNHSFHVSATPIAHANGTVSMLNVLRDTTRMKQIEAQLQQAQKLEAVGVLAGGIAHDFNNILSGIFGYSKLAERHIDNPTKAKSHIRQIIKGSQRAAELIQQILAFSRKTEPKMQVLILSTVVKEILDLIRSSIPSSIVICEKIVCEKPILGDPVRIHQALMNLCTNAFQAMVSTGVLTVEVDMMDVFHSANGPIPNMVPGQYLTVKVMDTGNGMDPKTLNKIFDPYFTTKKPGEGTGLGLALVYGVVEEHGGYVTVDSGPGQGSAFQLFFPVVDERAGNQIEVPNLQEVPPGGREHIMVVDDEESILLSTQELLKDYGYEITAFENSADAYAEFEKDPLKFDLVITDMTMPQLSGVELSTKMLNLRSELPIILCTGYCGTYDEKKALALGVKKYVQKPIDSRTLLGLIRELIHGN</sequence>
<keyword evidence="5" id="KW-0547">Nucleotide-binding</keyword>
<dbReference type="eggNOG" id="COG0834">
    <property type="taxonomic scope" value="Bacteria"/>
</dbReference>
<gene>
    <name evidence="16" type="ordered locus">HRM2_32530</name>
</gene>
<dbReference type="CDD" id="cd00130">
    <property type="entry name" value="PAS"/>
    <property type="match status" value="1"/>
</dbReference>
<evidence type="ECO:0000256" key="3">
    <source>
        <dbReference type="ARBA" id="ARBA00022553"/>
    </source>
</evidence>
<dbReference type="OrthoDB" id="5436879at2"/>
<dbReference type="HOGENOM" id="CLU_000445_114_69_7"/>
<dbReference type="Gene3D" id="1.10.287.130">
    <property type="match status" value="1"/>
</dbReference>
<organism evidence="16 17">
    <name type="scientific">Desulforapulum autotrophicum (strain ATCC 43914 / DSM 3382 / VKM B-1955 / HRM2)</name>
    <name type="common">Desulfobacterium autotrophicum</name>
    <dbReference type="NCBI Taxonomy" id="177437"/>
    <lineage>
        <taxon>Bacteria</taxon>
        <taxon>Pseudomonadati</taxon>
        <taxon>Thermodesulfobacteriota</taxon>
        <taxon>Desulfobacteria</taxon>
        <taxon>Desulfobacterales</taxon>
        <taxon>Desulfobacteraceae</taxon>
        <taxon>Desulforapulum</taxon>
    </lineage>
</organism>
<feature type="domain" description="Histidine kinase" evidence="12">
    <location>
        <begin position="563"/>
        <end position="785"/>
    </location>
</feature>
<keyword evidence="10" id="KW-1133">Transmembrane helix</keyword>
<dbReference type="PANTHER" id="PTHR43065:SF46">
    <property type="entry name" value="C4-DICARBOXYLATE TRANSPORT SENSOR PROTEIN DCTB"/>
    <property type="match status" value="1"/>
</dbReference>
<dbReference type="STRING" id="177437.HRM2_32530"/>
<keyword evidence="10" id="KW-0812">Transmembrane</keyword>
<feature type="domain" description="PAS" evidence="14">
    <location>
        <begin position="328"/>
        <end position="361"/>
    </location>
</feature>
<dbReference type="Pfam" id="PF00072">
    <property type="entry name" value="Response_reg"/>
    <property type="match status" value="1"/>
</dbReference>
<dbReference type="AlphaFoldDB" id="C0QLM8"/>
<dbReference type="SMART" id="SM00388">
    <property type="entry name" value="HisKA"/>
    <property type="match status" value="1"/>
</dbReference>
<evidence type="ECO:0000259" key="13">
    <source>
        <dbReference type="PROSITE" id="PS50110"/>
    </source>
</evidence>
<dbReference type="Gene3D" id="3.40.190.10">
    <property type="entry name" value="Periplasmic binding protein-like II"/>
    <property type="match status" value="2"/>
</dbReference>
<dbReference type="CDD" id="cd13704">
    <property type="entry name" value="PBP2_HisK"/>
    <property type="match status" value="1"/>
</dbReference>
<dbReference type="PROSITE" id="PS50113">
    <property type="entry name" value="PAC"/>
    <property type="match status" value="2"/>
</dbReference>
<evidence type="ECO:0000256" key="1">
    <source>
        <dbReference type="ARBA" id="ARBA00000085"/>
    </source>
</evidence>
<dbReference type="PROSITE" id="PS50109">
    <property type="entry name" value="HIS_KIN"/>
    <property type="match status" value="1"/>
</dbReference>
<dbReference type="eggNOG" id="COG2204">
    <property type="taxonomic scope" value="Bacteria"/>
</dbReference>
<proteinExistence type="predicted"/>
<dbReference type="PROSITE" id="PS50110">
    <property type="entry name" value="RESPONSE_REGULATORY"/>
    <property type="match status" value="1"/>
</dbReference>
<reference evidence="16 17" key="1">
    <citation type="journal article" date="2009" name="Environ. Microbiol.">
        <title>Genome sequence of Desulfobacterium autotrophicum HRM2, a marine sulfate reducer oxidizing organic carbon completely to carbon dioxide.</title>
        <authorList>
            <person name="Strittmatter A.W."/>
            <person name="Liesegang H."/>
            <person name="Rabus R."/>
            <person name="Decker I."/>
            <person name="Amann J."/>
            <person name="Andres S."/>
            <person name="Henne A."/>
            <person name="Fricke W.F."/>
            <person name="Martinez-Arias R."/>
            <person name="Bartels D."/>
            <person name="Goesmann A."/>
            <person name="Krause L."/>
            <person name="Puehler A."/>
            <person name="Klenk H.P."/>
            <person name="Richter M."/>
            <person name="Schuler M."/>
            <person name="Gloeckner F.O."/>
            <person name="Meyerdierks A."/>
            <person name="Gottschalk G."/>
            <person name="Amann R."/>
        </authorList>
    </citation>
    <scope>NUCLEOTIDE SEQUENCE [LARGE SCALE GENOMIC DNA]</scope>
    <source>
        <strain evidence="17">ATCC 43914 / DSM 3382 / HRM2</strain>
    </source>
</reference>
<dbReference type="SMART" id="SM00387">
    <property type="entry name" value="HATPase_c"/>
    <property type="match status" value="1"/>
</dbReference>
<dbReference type="Pfam" id="PF13426">
    <property type="entry name" value="PAS_9"/>
    <property type="match status" value="1"/>
</dbReference>
<dbReference type="NCBIfam" id="TIGR00229">
    <property type="entry name" value="sensory_box"/>
    <property type="match status" value="1"/>
</dbReference>